<dbReference type="Proteomes" id="UP000076959">
    <property type="component" value="Unassembled WGS sequence"/>
</dbReference>
<dbReference type="RefSeq" id="WP_063703593.1">
    <property type="nucleotide sequence ID" value="NZ_LUUB01000079.1"/>
</dbReference>
<accession>A0A176YFT3</accession>
<organism evidence="1 2">
    <name type="scientific">Bradyrhizobium centrolobii</name>
    <dbReference type="NCBI Taxonomy" id="1505087"/>
    <lineage>
        <taxon>Bacteria</taxon>
        <taxon>Pseudomonadati</taxon>
        <taxon>Pseudomonadota</taxon>
        <taxon>Alphaproteobacteria</taxon>
        <taxon>Hyphomicrobiales</taxon>
        <taxon>Nitrobacteraceae</taxon>
        <taxon>Bradyrhizobium</taxon>
    </lineage>
</organism>
<sequence length="72" mass="8227">MLPIPDLVDGEAELGRKIVLRKAQLLANIADVDLRRDIELGRLRVAARDLQREKAREVAELRRSELIVLEID</sequence>
<dbReference type="EMBL" id="LUUB01000079">
    <property type="protein sequence ID" value="OAF05481.1"/>
    <property type="molecule type" value="Genomic_DNA"/>
</dbReference>
<evidence type="ECO:0000313" key="1">
    <source>
        <dbReference type="EMBL" id="OAF05481.1"/>
    </source>
</evidence>
<dbReference type="STRING" id="1505087.AYJ54_00820"/>
<dbReference type="AlphaFoldDB" id="A0A176YFT3"/>
<name>A0A176YFT3_9BRAD</name>
<comment type="caution">
    <text evidence="1">The sequence shown here is derived from an EMBL/GenBank/DDBJ whole genome shotgun (WGS) entry which is preliminary data.</text>
</comment>
<protein>
    <submittedName>
        <fullName evidence="1">Uncharacterized protein</fullName>
    </submittedName>
</protein>
<reference evidence="1 2" key="1">
    <citation type="submission" date="2016-03" db="EMBL/GenBank/DDBJ databases">
        <title>Draft Genome Sequence of the Strain BR 10245 (Bradyrhizobium sp.) isolated from nodules of Centrolobium paraense.</title>
        <authorList>
            <person name="Simoes-Araujo J.L.Sr."/>
            <person name="Barauna A.C."/>
            <person name="Silva K."/>
            <person name="Zilli J.E."/>
        </authorList>
    </citation>
    <scope>NUCLEOTIDE SEQUENCE [LARGE SCALE GENOMIC DNA]</scope>
    <source>
        <strain evidence="1 2">BR 10245</strain>
    </source>
</reference>
<gene>
    <name evidence="1" type="ORF">AYJ54_00820</name>
</gene>
<keyword evidence="2" id="KW-1185">Reference proteome</keyword>
<proteinExistence type="predicted"/>
<evidence type="ECO:0000313" key="2">
    <source>
        <dbReference type="Proteomes" id="UP000076959"/>
    </source>
</evidence>